<organism evidence="4 5">
    <name type="scientific">Scophthalmus maximus</name>
    <name type="common">Turbot</name>
    <name type="synonym">Psetta maxima</name>
    <dbReference type="NCBI Taxonomy" id="52904"/>
    <lineage>
        <taxon>Eukaryota</taxon>
        <taxon>Metazoa</taxon>
        <taxon>Chordata</taxon>
        <taxon>Craniata</taxon>
        <taxon>Vertebrata</taxon>
        <taxon>Euteleostomi</taxon>
        <taxon>Actinopterygii</taxon>
        <taxon>Neopterygii</taxon>
        <taxon>Teleostei</taxon>
        <taxon>Neoteleostei</taxon>
        <taxon>Acanthomorphata</taxon>
        <taxon>Carangaria</taxon>
        <taxon>Pleuronectiformes</taxon>
        <taxon>Pleuronectoidei</taxon>
        <taxon>Scophthalmidae</taxon>
        <taxon>Scophthalmus</taxon>
    </lineage>
</organism>
<accession>A0A6A4S1K2</accession>
<dbReference type="PROSITE" id="PS51257">
    <property type="entry name" value="PROKAR_LIPOPROTEIN"/>
    <property type="match status" value="1"/>
</dbReference>
<dbReference type="Gene3D" id="3.10.10.10">
    <property type="entry name" value="HIV Type 1 Reverse Transcriptase, subunit A, domain 1"/>
    <property type="match status" value="1"/>
</dbReference>
<proteinExistence type="inferred from homology"/>
<dbReference type="AlphaFoldDB" id="A0A6A4S1K2"/>
<dbReference type="PANTHER" id="PTHR37984:SF15">
    <property type="entry name" value="INTEGRASE CATALYTIC DOMAIN-CONTAINING PROTEIN"/>
    <property type="match status" value="1"/>
</dbReference>
<evidence type="ECO:0000313" key="5">
    <source>
        <dbReference type="Proteomes" id="UP000438429"/>
    </source>
</evidence>
<dbReference type="GO" id="GO:0004523">
    <property type="term" value="F:RNA-DNA hybrid ribonuclease activity"/>
    <property type="evidence" value="ECO:0007669"/>
    <property type="project" value="UniProtKB-EC"/>
</dbReference>
<evidence type="ECO:0000313" key="4">
    <source>
        <dbReference type="EMBL" id="KAF0026145.1"/>
    </source>
</evidence>
<dbReference type="FunFam" id="3.30.70.270:FF:000003">
    <property type="entry name" value="Transposon Ty3-G Gag-Pol polyprotein"/>
    <property type="match status" value="1"/>
</dbReference>
<dbReference type="InterPro" id="IPR043128">
    <property type="entry name" value="Rev_trsase/Diguanyl_cyclase"/>
</dbReference>
<name>A0A6A4S1K2_SCOMX</name>
<dbReference type="PANTHER" id="PTHR37984">
    <property type="entry name" value="PROTEIN CBG26694"/>
    <property type="match status" value="1"/>
</dbReference>
<dbReference type="InterPro" id="IPR000477">
    <property type="entry name" value="RT_dom"/>
</dbReference>
<comment type="similarity">
    <text evidence="1">Belongs to the beta type-B retroviral polymerase family. HERV class-II K(HML-2) pol subfamily.</text>
</comment>
<dbReference type="CDD" id="cd01647">
    <property type="entry name" value="RT_LTR"/>
    <property type="match status" value="1"/>
</dbReference>
<protein>
    <recommendedName>
        <fullName evidence="2">ribonuclease H</fullName>
        <ecNumber evidence="2">3.1.26.4</ecNumber>
    </recommendedName>
</protein>
<dbReference type="Pfam" id="PF00078">
    <property type="entry name" value="RVT_1"/>
    <property type="match status" value="1"/>
</dbReference>
<dbReference type="EMBL" id="VEVO01000019">
    <property type="protein sequence ID" value="KAF0026145.1"/>
    <property type="molecule type" value="Genomic_DNA"/>
</dbReference>
<evidence type="ECO:0000256" key="1">
    <source>
        <dbReference type="ARBA" id="ARBA00010879"/>
    </source>
</evidence>
<dbReference type="EC" id="3.1.26.4" evidence="2"/>
<dbReference type="Gene3D" id="3.30.70.270">
    <property type="match status" value="1"/>
</dbReference>
<dbReference type="InterPro" id="IPR043502">
    <property type="entry name" value="DNA/RNA_pol_sf"/>
</dbReference>
<dbReference type="InterPro" id="IPR050951">
    <property type="entry name" value="Retrovirus_Pol_polyprotein"/>
</dbReference>
<gene>
    <name evidence="4" type="ORF">F2P81_020882</name>
</gene>
<evidence type="ECO:0000259" key="3">
    <source>
        <dbReference type="Pfam" id="PF00078"/>
    </source>
</evidence>
<sequence length="212" mass="23408">MHEPRRQARTLHGLHGIRHLVCQFTLATTLACSVRRAASRLSTTSPSSTKRYVQSFSPLHLALRDDVTAELRKLFEAGIIEQVNASPWISNLVVPVYRPQLELHQGYLQVTLHPNSHDLTAFVSHVGVFCYTPMPFGLSSAPSCFKKIMSTMFAGIPGVVIYLDDIVVHGTTPTLPDERLTRVLDVLASHNLTLNGEKCIFAVSAVEFVGFA</sequence>
<dbReference type="Proteomes" id="UP000438429">
    <property type="component" value="Unassembled WGS sequence"/>
</dbReference>
<feature type="domain" description="Reverse transcriptase" evidence="3">
    <location>
        <begin position="101"/>
        <end position="211"/>
    </location>
</feature>
<comment type="caution">
    <text evidence="4">The sequence shown here is derived from an EMBL/GenBank/DDBJ whole genome shotgun (WGS) entry which is preliminary data.</text>
</comment>
<dbReference type="SUPFAM" id="SSF56672">
    <property type="entry name" value="DNA/RNA polymerases"/>
    <property type="match status" value="1"/>
</dbReference>
<evidence type="ECO:0000256" key="2">
    <source>
        <dbReference type="ARBA" id="ARBA00012180"/>
    </source>
</evidence>
<reference evidence="4 5" key="1">
    <citation type="submission" date="2019-06" db="EMBL/GenBank/DDBJ databases">
        <title>Draft genomes of female and male turbot (Scophthalmus maximus).</title>
        <authorList>
            <person name="Xu H."/>
            <person name="Xu X.-W."/>
            <person name="Shao C."/>
            <person name="Chen S."/>
        </authorList>
    </citation>
    <scope>NUCLEOTIDE SEQUENCE [LARGE SCALE GENOMIC DNA]</scope>
    <source>
        <strain evidence="4">Ysfricsl-2016a</strain>
        <tissue evidence="4">Blood</tissue>
    </source>
</reference>